<keyword evidence="4 6" id="KW-0472">Membrane</keyword>
<feature type="transmembrane region" description="Helical" evidence="6">
    <location>
        <begin position="170"/>
        <end position="189"/>
    </location>
</feature>
<feature type="domain" description="Major facilitator superfamily (MFS) profile" evidence="7">
    <location>
        <begin position="46"/>
        <end position="483"/>
    </location>
</feature>
<evidence type="ECO:0000256" key="6">
    <source>
        <dbReference type="SAM" id="Phobius"/>
    </source>
</evidence>
<dbReference type="GeneTree" id="ENSGT00940000154607"/>
<dbReference type="CDD" id="cd17317">
    <property type="entry name" value="MFS_SLC22"/>
    <property type="match status" value="1"/>
</dbReference>
<feature type="transmembrane region" description="Helical" evidence="6">
    <location>
        <begin position="226"/>
        <end position="244"/>
    </location>
</feature>
<sequence>MFHPLISTGRAKQSACSSAPLQLERADDAEAQLTAVSCSAVGGNCVSVTVTFTFFVDVFTLYITPCSDNTASKSLNQTVDTNIFNISTSWTGNHSDRTRQSLTCHEANRFAHGQATYMTGLLIGSLFGGAVSDKYGKKLLLICCSAVLAVATLVVAFLPFVPVYLTARGISGVACCAIHICTFSLGVEWSLPKYRIWPPTLFSFIFSLGMMGLAAVAFLASGWMQFHLALGIPQILFLPLYFFLPESPRWLLLNKRMKTLEGYQNRSPEDKQYLALLLDSVDNETQKPLSEKTSTKTESNFANFTSPTILLRLFVMSYIGFASALTYYGICFSVGSFGVNIYLAQFFSGLSEAPSLLLPFLLKRFGRRPFSMGSLFLSGISCMLSLLVSKFCNMPALVMTLALMGKLCMQSTYCVSVLYGIELFPTVIRQKCVGLVSLCYRVACIINAVVTPDGGIPLPAMICYSSGPIIGAALCLLLPETSGIPLPDTVQDCEKQPSMKLSCCARWPVKPKQQSDASLNNENDLKNQMECSPISA</sequence>
<evidence type="ECO:0000256" key="3">
    <source>
        <dbReference type="ARBA" id="ARBA00022989"/>
    </source>
</evidence>
<dbReference type="Pfam" id="PF00083">
    <property type="entry name" value="Sugar_tr"/>
    <property type="match status" value="1"/>
</dbReference>
<evidence type="ECO:0000256" key="2">
    <source>
        <dbReference type="ARBA" id="ARBA00022692"/>
    </source>
</evidence>
<dbReference type="AlphaFoldDB" id="A0A8C1DDW3"/>
<feature type="compositionally biased region" description="Polar residues" evidence="5">
    <location>
        <begin position="512"/>
        <end position="522"/>
    </location>
</feature>
<accession>A0A8C1DDW3</accession>
<feature type="transmembrane region" description="Helical" evidence="6">
    <location>
        <begin position="201"/>
        <end position="220"/>
    </location>
</feature>
<evidence type="ECO:0000313" key="9">
    <source>
        <dbReference type="Proteomes" id="UP001108240"/>
    </source>
</evidence>
<evidence type="ECO:0000256" key="4">
    <source>
        <dbReference type="ARBA" id="ARBA00023136"/>
    </source>
</evidence>
<keyword evidence="9" id="KW-1185">Reference proteome</keyword>
<dbReference type="SUPFAM" id="SSF103473">
    <property type="entry name" value="MFS general substrate transporter"/>
    <property type="match status" value="1"/>
</dbReference>
<evidence type="ECO:0000313" key="8">
    <source>
        <dbReference type="Ensembl" id="ENSCCRP00000060496.2"/>
    </source>
</evidence>
<feature type="transmembrane region" description="Helical" evidence="6">
    <location>
        <begin position="374"/>
        <end position="391"/>
    </location>
</feature>
<keyword evidence="3 6" id="KW-1133">Transmembrane helix</keyword>
<comment type="subcellular location">
    <subcellularLocation>
        <location evidence="1">Membrane</location>
        <topology evidence="1">Multi-pass membrane protein</topology>
    </subcellularLocation>
</comment>
<dbReference type="GO" id="GO:0022857">
    <property type="term" value="F:transmembrane transporter activity"/>
    <property type="evidence" value="ECO:0007669"/>
    <property type="project" value="InterPro"/>
</dbReference>
<feature type="transmembrane region" description="Helical" evidence="6">
    <location>
        <begin position="342"/>
        <end position="362"/>
    </location>
</feature>
<proteinExistence type="predicted"/>
<evidence type="ECO:0000259" key="7">
    <source>
        <dbReference type="PROSITE" id="PS50850"/>
    </source>
</evidence>
<feature type="transmembrane region" description="Helical" evidence="6">
    <location>
        <begin position="309"/>
        <end position="330"/>
    </location>
</feature>
<dbReference type="Ensembl" id="ENSCCRT00000065609.2">
    <property type="protein sequence ID" value="ENSCCRP00000060496.2"/>
    <property type="gene ID" value="ENSCCRG00000032527.2"/>
</dbReference>
<dbReference type="InterPro" id="IPR036259">
    <property type="entry name" value="MFS_trans_sf"/>
</dbReference>
<keyword evidence="2 6" id="KW-0812">Transmembrane</keyword>
<dbReference type="Proteomes" id="UP001108240">
    <property type="component" value="Unplaced"/>
</dbReference>
<dbReference type="OMA" id="WRLSLIF"/>
<dbReference type="Gene3D" id="1.20.1250.20">
    <property type="entry name" value="MFS general substrate transporter like domains"/>
    <property type="match status" value="1"/>
</dbReference>
<name>A0A8C1DDW3_CYPCA</name>
<organism evidence="8 9">
    <name type="scientific">Cyprinus carpio carpio</name>
    <dbReference type="NCBI Taxonomy" id="630221"/>
    <lineage>
        <taxon>Eukaryota</taxon>
        <taxon>Metazoa</taxon>
        <taxon>Chordata</taxon>
        <taxon>Craniata</taxon>
        <taxon>Vertebrata</taxon>
        <taxon>Euteleostomi</taxon>
        <taxon>Actinopterygii</taxon>
        <taxon>Neopterygii</taxon>
        <taxon>Teleostei</taxon>
        <taxon>Ostariophysi</taxon>
        <taxon>Cypriniformes</taxon>
        <taxon>Cyprinidae</taxon>
        <taxon>Cyprininae</taxon>
        <taxon>Cyprinus</taxon>
    </lineage>
</organism>
<feature type="region of interest" description="Disordered" evidence="5">
    <location>
        <begin position="511"/>
        <end position="536"/>
    </location>
</feature>
<protein>
    <submittedName>
        <fullName evidence="8">Si:dkey-190l8.2</fullName>
    </submittedName>
</protein>
<dbReference type="PROSITE" id="PS50850">
    <property type="entry name" value="MFS"/>
    <property type="match status" value="1"/>
</dbReference>
<evidence type="ECO:0000256" key="1">
    <source>
        <dbReference type="ARBA" id="ARBA00004141"/>
    </source>
</evidence>
<feature type="transmembrane region" description="Helical" evidence="6">
    <location>
        <begin position="139"/>
        <end position="164"/>
    </location>
</feature>
<reference evidence="8" key="1">
    <citation type="submission" date="2025-08" db="UniProtKB">
        <authorList>
            <consortium name="Ensembl"/>
        </authorList>
    </citation>
    <scope>IDENTIFICATION</scope>
</reference>
<dbReference type="PANTHER" id="PTHR24064">
    <property type="entry name" value="SOLUTE CARRIER FAMILY 22 MEMBER"/>
    <property type="match status" value="1"/>
</dbReference>
<evidence type="ECO:0000256" key="5">
    <source>
        <dbReference type="SAM" id="MobiDB-lite"/>
    </source>
</evidence>
<dbReference type="InterPro" id="IPR005828">
    <property type="entry name" value="MFS_sugar_transport-like"/>
</dbReference>
<reference evidence="8" key="2">
    <citation type="submission" date="2025-09" db="UniProtKB">
        <authorList>
            <consortium name="Ensembl"/>
        </authorList>
    </citation>
    <scope>IDENTIFICATION</scope>
</reference>
<dbReference type="GO" id="GO:0016020">
    <property type="term" value="C:membrane"/>
    <property type="evidence" value="ECO:0007669"/>
    <property type="project" value="UniProtKB-SubCell"/>
</dbReference>
<dbReference type="InterPro" id="IPR020846">
    <property type="entry name" value="MFS_dom"/>
</dbReference>